<accession>A0A1F7I861</accession>
<proteinExistence type="predicted"/>
<sequence length="69" mass="7832">MILWIGLFVGIFLTLYRFERSVKSFQSSFSAKVVSLFKEKNVELASALGITAAHFMIGKLKKKRKSGYN</sequence>
<dbReference type="Proteomes" id="UP000179024">
    <property type="component" value="Unassembled WGS sequence"/>
</dbReference>
<comment type="caution">
    <text evidence="1">The sequence shown here is derived from an EMBL/GenBank/DDBJ whole genome shotgun (WGS) entry which is preliminary data.</text>
</comment>
<evidence type="ECO:0000313" key="2">
    <source>
        <dbReference type="Proteomes" id="UP000179024"/>
    </source>
</evidence>
<gene>
    <name evidence="1" type="ORF">A3F34_02540</name>
</gene>
<dbReference type="EMBL" id="MGAE01000016">
    <property type="protein sequence ID" value="OGK39558.1"/>
    <property type="molecule type" value="Genomic_DNA"/>
</dbReference>
<dbReference type="AlphaFoldDB" id="A0A1F7I861"/>
<reference evidence="1 2" key="1">
    <citation type="journal article" date="2016" name="Nat. Commun.">
        <title>Thousands of microbial genomes shed light on interconnected biogeochemical processes in an aquifer system.</title>
        <authorList>
            <person name="Anantharaman K."/>
            <person name="Brown C.T."/>
            <person name="Hug L.A."/>
            <person name="Sharon I."/>
            <person name="Castelle C.J."/>
            <person name="Probst A.J."/>
            <person name="Thomas B.C."/>
            <person name="Singh A."/>
            <person name="Wilkins M.J."/>
            <person name="Karaoz U."/>
            <person name="Brodie E.L."/>
            <person name="Williams K.H."/>
            <person name="Hubbard S.S."/>
            <person name="Banfield J.F."/>
        </authorList>
    </citation>
    <scope>NUCLEOTIDE SEQUENCE [LARGE SCALE GENOMIC DNA]</scope>
</reference>
<evidence type="ECO:0000313" key="1">
    <source>
        <dbReference type="EMBL" id="OGK39558.1"/>
    </source>
</evidence>
<protein>
    <submittedName>
        <fullName evidence="1">Uncharacterized protein</fullName>
    </submittedName>
</protein>
<organism evidence="1 2">
    <name type="scientific">Candidatus Roizmanbacteria bacterium RIFCSPHIGHO2_12_FULL_44_10</name>
    <dbReference type="NCBI Taxonomy" id="1802054"/>
    <lineage>
        <taxon>Bacteria</taxon>
        <taxon>Candidatus Roizmaniibacteriota</taxon>
    </lineage>
</organism>
<name>A0A1F7I861_9BACT</name>